<evidence type="ECO:0000256" key="2">
    <source>
        <dbReference type="ARBA" id="ARBA00022723"/>
    </source>
</evidence>
<sequence length="116" mass="12630">MHELHLMKQVVKAVEAGLASSPGAKPLTVRLKVRLGSHMMEHEPSTIQTSFELAARGTRLEGATVEIRPFDGKGWCPRCRWDGTLEGAALCPRCGGTMLQGQEAPEVVVHEVVVEE</sequence>
<dbReference type="Pfam" id="PF01155">
    <property type="entry name" value="HypA"/>
    <property type="match status" value="1"/>
</dbReference>
<dbReference type="Proteomes" id="UP000066284">
    <property type="component" value="Chromosome 1"/>
</dbReference>
<protein>
    <submittedName>
        <fullName evidence="4">Putative Hydrogenase nickel incorporation protein HypA</fullName>
    </submittedName>
</protein>
<keyword evidence="3" id="KW-0862">Zinc</keyword>
<name>A0A0S4KMH5_9BACT</name>
<dbReference type="GO" id="GO:0051604">
    <property type="term" value="P:protein maturation"/>
    <property type="evidence" value="ECO:0007669"/>
    <property type="project" value="InterPro"/>
</dbReference>
<keyword evidence="1" id="KW-0533">Nickel</keyword>
<dbReference type="GO" id="GO:0016151">
    <property type="term" value="F:nickel cation binding"/>
    <property type="evidence" value="ECO:0007669"/>
    <property type="project" value="InterPro"/>
</dbReference>
<evidence type="ECO:0000313" key="4">
    <source>
        <dbReference type="EMBL" id="CUQ65559.1"/>
    </source>
</evidence>
<dbReference type="PANTHER" id="PTHR34535">
    <property type="entry name" value="HYDROGENASE MATURATION FACTOR HYPA"/>
    <property type="match status" value="1"/>
</dbReference>
<dbReference type="AlphaFoldDB" id="A0A0S4KMH5"/>
<dbReference type="Gene3D" id="3.30.2320.80">
    <property type="match status" value="1"/>
</dbReference>
<keyword evidence="5" id="KW-1185">Reference proteome</keyword>
<dbReference type="KEGG" id="nio:NITINOP_0584"/>
<organism evidence="4 5">
    <name type="scientific">Candidatus Nitrospira inopinata</name>
    <dbReference type="NCBI Taxonomy" id="1715989"/>
    <lineage>
        <taxon>Bacteria</taxon>
        <taxon>Pseudomonadati</taxon>
        <taxon>Nitrospirota</taxon>
        <taxon>Nitrospiria</taxon>
        <taxon>Nitrospirales</taxon>
        <taxon>Nitrospiraceae</taxon>
        <taxon>Nitrospira</taxon>
    </lineage>
</organism>
<dbReference type="PANTHER" id="PTHR34535:SF3">
    <property type="entry name" value="HYDROGENASE MATURATION FACTOR HYPA"/>
    <property type="match status" value="1"/>
</dbReference>
<evidence type="ECO:0000313" key="5">
    <source>
        <dbReference type="Proteomes" id="UP000066284"/>
    </source>
</evidence>
<dbReference type="STRING" id="1715989.NITINOP_0584"/>
<reference evidence="5" key="1">
    <citation type="submission" date="2015-09" db="EMBL/GenBank/DDBJ databases">
        <authorList>
            <person name="Daims H."/>
        </authorList>
    </citation>
    <scope>NUCLEOTIDE SEQUENCE [LARGE SCALE GENOMIC DNA]</scope>
</reference>
<dbReference type="GO" id="GO:0008270">
    <property type="term" value="F:zinc ion binding"/>
    <property type="evidence" value="ECO:0007669"/>
    <property type="project" value="TreeGrafter"/>
</dbReference>
<accession>A0A0S4KMH5</accession>
<evidence type="ECO:0000256" key="3">
    <source>
        <dbReference type="ARBA" id="ARBA00022833"/>
    </source>
</evidence>
<dbReference type="InterPro" id="IPR000688">
    <property type="entry name" value="HypA/HybF"/>
</dbReference>
<dbReference type="EMBL" id="LN885086">
    <property type="protein sequence ID" value="CUQ65559.1"/>
    <property type="molecule type" value="Genomic_DNA"/>
</dbReference>
<proteinExistence type="predicted"/>
<keyword evidence="2" id="KW-0479">Metal-binding</keyword>
<gene>
    <name evidence="4" type="ORF">NITINOP_0584</name>
</gene>
<evidence type="ECO:0000256" key="1">
    <source>
        <dbReference type="ARBA" id="ARBA00022596"/>
    </source>
</evidence>